<keyword evidence="10 12" id="KW-0238">DNA-binding</keyword>
<dbReference type="Gene3D" id="3.30.70.2820">
    <property type="match status" value="1"/>
</dbReference>
<keyword evidence="4 12" id="KW-0548">Nucleotidyltransferase</keyword>
<comment type="catalytic activity">
    <reaction evidence="12">
        <text>DNA(n) + a 2'-deoxyribonucleoside 5'-triphosphate = DNA(n+1) + diphosphate</text>
        <dbReference type="Rhea" id="RHEA:22508"/>
        <dbReference type="Rhea" id="RHEA-COMP:17339"/>
        <dbReference type="Rhea" id="RHEA-COMP:17340"/>
        <dbReference type="ChEBI" id="CHEBI:33019"/>
        <dbReference type="ChEBI" id="CHEBI:61560"/>
        <dbReference type="ChEBI" id="CHEBI:173112"/>
        <dbReference type="EC" id="2.7.7.7"/>
    </reaction>
</comment>
<feature type="domain" description="DNA polymerase alpha catalytic subunit N-terminal" evidence="17">
    <location>
        <begin position="6"/>
        <end position="71"/>
    </location>
</feature>
<dbReference type="Gene3D" id="1.10.132.60">
    <property type="entry name" value="DNA polymerase family B, C-terminal domain"/>
    <property type="match status" value="1"/>
</dbReference>
<dbReference type="InterPro" id="IPR006134">
    <property type="entry name" value="DNA-dir_DNA_pol_B_multi_dom"/>
</dbReference>
<dbReference type="STRING" id="45607.A0A2T0FLS4"/>
<dbReference type="GeneID" id="36517309"/>
<dbReference type="GO" id="GO:1902975">
    <property type="term" value="P:mitotic DNA replication initiation"/>
    <property type="evidence" value="ECO:0007669"/>
    <property type="project" value="InterPro"/>
</dbReference>
<evidence type="ECO:0000256" key="4">
    <source>
        <dbReference type="ARBA" id="ARBA00022695"/>
    </source>
</evidence>
<dbReference type="GO" id="GO:0008270">
    <property type="term" value="F:zinc ion binding"/>
    <property type="evidence" value="ECO:0007669"/>
    <property type="project" value="UniProtKB-KW"/>
</dbReference>
<dbReference type="Pfam" id="PF03104">
    <property type="entry name" value="DNA_pol_B_exo1"/>
    <property type="match status" value="1"/>
</dbReference>
<evidence type="ECO:0000256" key="1">
    <source>
        <dbReference type="ARBA" id="ARBA00004123"/>
    </source>
</evidence>
<dbReference type="EMBL" id="NDIQ01000022">
    <property type="protein sequence ID" value="PRT55941.1"/>
    <property type="molecule type" value="Genomic_DNA"/>
</dbReference>
<dbReference type="Gene3D" id="1.10.3200.20">
    <property type="entry name" value="DNA Polymerase alpha, zinc finger"/>
    <property type="match status" value="1"/>
</dbReference>
<dbReference type="NCBIfam" id="TIGR00592">
    <property type="entry name" value="pol2"/>
    <property type="match status" value="1"/>
</dbReference>
<evidence type="ECO:0000259" key="17">
    <source>
        <dbReference type="Pfam" id="PF12254"/>
    </source>
</evidence>
<dbReference type="InterPro" id="IPR015088">
    <property type="entry name" value="Znf_DNA-dir_DNA_pol_B_alpha"/>
</dbReference>
<organism evidence="18 19">
    <name type="scientific">Wickerhamiella sorbophila</name>
    <dbReference type="NCBI Taxonomy" id="45607"/>
    <lineage>
        <taxon>Eukaryota</taxon>
        <taxon>Fungi</taxon>
        <taxon>Dikarya</taxon>
        <taxon>Ascomycota</taxon>
        <taxon>Saccharomycotina</taxon>
        <taxon>Dipodascomycetes</taxon>
        <taxon>Dipodascales</taxon>
        <taxon>Trichomonascaceae</taxon>
        <taxon>Wickerhamiella</taxon>
    </lineage>
</organism>
<comment type="similarity">
    <text evidence="2 12">Belongs to the DNA polymerase type-B family.</text>
</comment>
<feature type="compositionally biased region" description="Basic and acidic residues" evidence="13">
    <location>
        <begin position="92"/>
        <end position="103"/>
    </location>
</feature>
<proteinExistence type="inferred from homology"/>
<protein>
    <recommendedName>
        <fullName evidence="12">DNA polymerase</fullName>
        <ecNumber evidence="12">2.7.7.7</ecNumber>
    </recommendedName>
</protein>
<keyword evidence="8" id="KW-0862">Zinc</keyword>
<dbReference type="Gene3D" id="3.30.420.10">
    <property type="entry name" value="Ribonuclease H-like superfamily/Ribonuclease H"/>
    <property type="match status" value="1"/>
</dbReference>
<keyword evidence="7" id="KW-0863">Zinc-finger</keyword>
<feature type="domain" description="DNA-directed DNA polymerase family B exonuclease" evidence="15">
    <location>
        <begin position="399"/>
        <end position="638"/>
    </location>
</feature>
<dbReference type="InterPro" id="IPR036397">
    <property type="entry name" value="RNaseH_sf"/>
</dbReference>
<dbReference type="InterPro" id="IPR017964">
    <property type="entry name" value="DNA-dir_DNA_pol_B_CS"/>
</dbReference>
<dbReference type="SMART" id="SM00486">
    <property type="entry name" value="POLBc"/>
    <property type="match status" value="1"/>
</dbReference>
<keyword evidence="6" id="KW-0479">Metal-binding</keyword>
<dbReference type="CDD" id="cd05532">
    <property type="entry name" value="POLBc_alpha"/>
    <property type="match status" value="1"/>
</dbReference>
<keyword evidence="3 12" id="KW-0808">Transferase</keyword>
<dbReference type="Proteomes" id="UP000238350">
    <property type="component" value="Unassembled WGS sequence"/>
</dbReference>
<evidence type="ECO:0000256" key="2">
    <source>
        <dbReference type="ARBA" id="ARBA00005755"/>
    </source>
</evidence>
<dbReference type="InterPro" id="IPR006133">
    <property type="entry name" value="DNA-dir_DNA_pol_B_exonuc"/>
</dbReference>
<keyword evidence="9 12" id="KW-0239">DNA-directed DNA polymerase</keyword>
<dbReference type="GO" id="GO:0003688">
    <property type="term" value="F:DNA replication origin binding"/>
    <property type="evidence" value="ECO:0007669"/>
    <property type="project" value="TreeGrafter"/>
</dbReference>
<evidence type="ECO:0000256" key="9">
    <source>
        <dbReference type="ARBA" id="ARBA00022932"/>
    </source>
</evidence>
<dbReference type="GO" id="GO:0003697">
    <property type="term" value="F:single-stranded DNA binding"/>
    <property type="evidence" value="ECO:0007669"/>
    <property type="project" value="TreeGrafter"/>
</dbReference>
<dbReference type="RefSeq" id="XP_024665886.1">
    <property type="nucleotide sequence ID" value="XM_024810118.1"/>
</dbReference>
<evidence type="ECO:0000256" key="6">
    <source>
        <dbReference type="ARBA" id="ARBA00022723"/>
    </source>
</evidence>
<feature type="domain" description="DNA-directed DNA polymerase family B multifunctional" evidence="14">
    <location>
        <begin position="704"/>
        <end position="1130"/>
    </location>
</feature>
<keyword evidence="5 12" id="KW-0235">DNA replication</keyword>
<dbReference type="GO" id="GO:0003887">
    <property type="term" value="F:DNA-directed DNA polymerase activity"/>
    <property type="evidence" value="ECO:0007669"/>
    <property type="project" value="UniProtKB-KW"/>
</dbReference>
<dbReference type="Gene3D" id="3.90.1600.10">
    <property type="entry name" value="Palm domain of DNA polymerase"/>
    <property type="match status" value="2"/>
</dbReference>
<dbReference type="InterPro" id="IPR023211">
    <property type="entry name" value="DNA_pol_palm_dom_sf"/>
</dbReference>
<feature type="compositionally biased region" description="Basic and acidic residues" evidence="13">
    <location>
        <begin position="162"/>
        <end position="171"/>
    </location>
</feature>
<dbReference type="Gene3D" id="2.40.50.730">
    <property type="match status" value="1"/>
</dbReference>
<dbReference type="InterPro" id="IPR043502">
    <property type="entry name" value="DNA/RNA_pol_sf"/>
</dbReference>
<evidence type="ECO:0000256" key="7">
    <source>
        <dbReference type="ARBA" id="ARBA00022771"/>
    </source>
</evidence>
<name>A0A2T0FLS4_9ASCO</name>
<gene>
    <name evidence="18" type="ORF">B9G98_03561</name>
</gene>
<keyword evidence="19" id="KW-1185">Reference proteome</keyword>
<sequence length="1349" mass="151318">MARSQLAELKALRAQGKTRSATYKVEDDADIYDEVDQTEYSKVLRARMAEEDFVVDDNGGDYVDNGAYEWDTPAYSDDEHIPTNIRKKHKGTKAEKQDEKRDGAVSSLFRKSAKPQSMFQKPVIRDQSAIDDIINGLTPDSTKAKPRAALKRSLGVAATRTPLREISKRAAIDTPTPAERGFPKMSKLPSSPPAQPDEETQADTSPIAMPPLAPTGPAISDDSDDDNDTPVALVQAAHVENLPPMLEPSTPLPSSEIDLQIAQTLVEASFEEVTSEQPGLDNKDTAKLFWFDFTELNGNFVLFGRTEDNKSISVDVRDMYRSVYFLPAEGYSPLDVNDAVADVLASHRIREVRARKVTKKYCFGLPDVPAETEYLCVQLPFSAPKEVFESLKSGESFTHVFGLTSTMFETFVVSQNVMGPCWLDVQNFKSSGNSTWAKLNVSVSGTSSVTVAQEQPPMPALNLLGLSIRTRITASNMEIVAISARFYQNVNVDGTEKASQLPVVSCTCVRPIDKVFPTGFKSAVEAFHQKQGVRTITTVASENALLSWFIAQIQRFDPDVIVGHELESIQLQVLLSRLRDLKVQFWSKMGRTKRAAWPNRIDDFTVRTLMSGRLIFDLSNDFGRSLVPSCTEWSLSEISQTVLKSAHVDVGVDIERISWINDGASGLLRVLRHNDGDAALVVAIGLETQAIPLSRQLTNLSGNSWSKTITGSRVDRNNFLLLHEFTREGYIVPDRVVSKGETKRGKAKFEGGKVFEPMRGLHRSNVLVMDFNSLYPSIIQEFNICFTTIDCSKSSNFDDPLPPLPDRNTEMGIFPRLIKTLVDRRRSVKNMIKSSPNATEQELAQWDIRQTALKLTANSMYGCLGFAQSRFYALPLARLTTQQGREILGQTKSLAENENLKVIYGDTDSVMINTGVYTYEEARQIGEVFKKMVNAQYKLLEIDIDNIFGAMILNAKKKYAAIELVKHGDKIENVLVVKGLDLKRREFCQLSKDASMFALDKLLNNSDIDEALESIHDFLRKLSDDVRNNRVPLAKFTIHNQLGKDPAAYHESHKPAHVHVALRRLARGELVRAHDVISYVVTAPLDGETSTPNERARSLSDMRKENRQIDVDYYLQQQILSVVGRICDNIEEADIGKIANCLGLEAPKTQRQENRMAQSQTSFIPFESQLSDAERFKDCQPLKLVCYDCQHETAYRGVDKTVLSPRGIECVNCKTLFSCIRLTSQVEMTIRRHIARYYETWLKCDDAACGLVTRQIGVSGGKRCFAKEGTCRGTLWPMYSSRDLHNQLMFFEAIFDMERACKTLAENGELRELATANQNRFRTAHSIAQRYLSNNGRQYVDMKRIFSFM</sequence>
<dbReference type="GO" id="GO:0005658">
    <property type="term" value="C:alpha DNA polymerase:primase complex"/>
    <property type="evidence" value="ECO:0007669"/>
    <property type="project" value="TreeGrafter"/>
</dbReference>
<dbReference type="CDD" id="cd05776">
    <property type="entry name" value="DNA_polB_alpha_exo"/>
    <property type="match status" value="1"/>
</dbReference>
<evidence type="ECO:0000256" key="11">
    <source>
        <dbReference type="ARBA" id="ARBA00023242"/>
    </source>
</evidence>
<evidence type="ECO:0000256" key="5">
    <source>
        <dbReference type="ARBA" id="ARBA00022705"/>
    </source>
</evidence>
<dbReference type="PROSITE" id="PS00116">
    <property type="entry name" value="DNA_POLYMERASE_B"/>
    <property type="match status" value="1"/>
</dbReference>
<evidence type="ECO:0000256" key="12">
    <source>
        <dbReference type="RuleBase" id="RU000442"/>
    </source>
</evidence>
<dbReference type="PANTHER" id="PTHR45861">
    <property type="entry name" value="DNA POLYMERASE ALPHA CATALYTIC SUBUNIT"/>
    <property type="match status" value="1"/>
</dbReference>
<evidence type="ECO:0000259" key="15">
    <source>
        <dbReference type="Pfam" id="PF03104"/>
    </source>
</evidence>
<dbReference type="InterPro" id="IPR006172">
    <property type="entry name" value="DNA-dir_DNA_pol_B"/>
</dbReference>
<dbReference type="SUPFAM" id="SSF56672">
    <property type="entry name" value="DNA/RNA polymerases"/>
    <property type="match status" value="1"/>
</dbReference>
<dbReference type="InterPro" id="IPR045846">
    <property type="entry name" value="POLBc_alpha"/>
</dbReference>
<evidence type="ECO:0000313" key="18">
    <source>
        <dbReference type="EMBL" id="PRT55941.1"/>
    </source>
</evidence>
<dbReference type="GO" id="GO:0003682">
    <property type="term" value="F:chromatin binding"/>
    <property type="evidence" value="ECO:0007669"/>
    <property type="project" value="TreeGrafter"/>
</dbReference>
<dbReference type="Pfam" id="PF00136">
    <property type="entry name" value="DNA_pol_B"/>
    <property type="match status" value="1"/>
</dbReference>
<dbReference type="InterPro" id="IPR038256">
    <property type="entry name" value="Pol_alpha_znc_sf"/>
</dbReference>
<evidence type="ECO:0000259" key="16">
    <source>
        <dbReference type="Pfam" id="PF08996"/>
    </source>
</evidence>
<dbReference type="Pfam" id="PF12254">
    <property type="entry name" value="DNA_pol_alpha_N"/>
    <property type="match status" value="1"/>
</dbReference>
<dbReference type="InterPro" id="IPR042087">
    <property type="entry name" value="DNA_pol_B_thumb"/>
</dbReference>
<dbReference type="OrthoDB" id="6755010at2759"/>
<evidence type="ECO:0000256" key="3">
    <source>
        <dbReference type="ARBA" id="ARBA00022679"/>
    </source>
</evidence>
<dbReference type="PRINTS" id="PR00106">
    <property type="entry name" value="DNAPOLB"/>
</dbReference>
<evidence type="ECO:0000256" key="13">
    <source>
        <dbReference type="SAM" id="MobiDB-lite"/>
    </source>
</evidence>
<dbReference type="PANTHER" id="PTHR45861:SF1">
    <property type="entry name" value="DNA POLYMERASE ALPHA CATALYTIC SUBUNIT"/>
    <property type="match status" value="1"/>
</dbReference>
<keyword evidence="11" id="KW-0539">Nucleus</keyword>
<dbReference type="EC" id="2.7.7.7" evidence="12"/>
<evidence type="ECO:0000313" key="19">
    <source>
        <dbReference type="Proteomes" id="UP000238350"/>
    </source>
</evidence>
<comment type="subcellular location">
    <subcellularLocation>
        <location evidence="1">Nucleus</location>
    </subcellularLocation>
</comment>
<comment type="caution">
    <text evidence="18">The sequence shown here is derived from an EMBL/GenBank/DDBJ whole genome shotgun (WGS) entry which is preliminary data.</text>
</comment>
<dbReference type="InterPro" id="IPR024647">
    <property type="entry name" value="DNA_pol_a_cat_su_N"/>
</dbReference>
<reference evidence="18 19" key="1">
    <citation type="submission" date="2017-04" db="EMBL/GenBank/DDBJ databases">
        <title>Genome sequencing of [Candida] sorbophila.</title>
        <authorList>
            <person name="Ahn J.O."/>
        </authorList>
    </citation>
    <scope>NUCLEOTIDE SEQUENCE [LARGE SCALE GENOMIC DNA]</scope>
    <source>
        <strain evidence="18 19">DS02</strain>
    </source>
</reference>
<dbReference type="SUPFAM" id="SSF53098">
    <property type="entry name" value="Ribonuclease H-like"/>
    <property type="match status" value="1"/>
</dbReference>
<dbReference type="GO" id="GO:0000166">
    <property type="term" value="F:nucleotide binding"/>
    <property type="evidence" value="ECO:0007669"/>
    <property type="project" value="InterPro"/>
</dbReference>
<dbReference type="GO" id="GO:0006272">
    <property type="term" value="P:leading strand elongation"/>
    <property type="evidence" value="ECO:0007669"/>
    <property type="project" value="TreeGrafter"/>
</dbReference>
<evidence type="ECO:0000256" key="8">
    <source>
        <dbReference type="ARBA" id="ARBA00022833"/>
    </source>
</evidence>
<evidence type="ECO:0000259" key="14">
    <source>
        <dbReference type="Pfam" id="PF00136"/>
    </source>
</evidence>
<feature type="region of interest" description="Disordered" evidence="13">
    <location>
        <begin position="73"/>
        <end position="229"/>
    </location>
</feature>
<accession>A0A2T0FLS4</accession>
<feature type="domain" description="Zinc finger DNA-directed DNA polymerase family B alpha" evidence="16">
    <location>
        <begin position="1168"/>
        <end position="1346"/>
    </location>
</feature>
<dbReference type="InterPro" id="IPR012337">
    <property type="entry name" value="RNaseH-like_sf"/>
</dbReference>
<dbReference type="GO" id="GO:0006273">
    <property type="term" value="P:lagging strand elongation"/>
    <property type="evidence" value="ECO:0007669"/>
    <property type="project" value="TreeGrafter"/>
</dbReference>
<dbReference type="Pfam" id="PF08996">
    <property type="entry name" value="zf-DNA_Pol"/>
    <property type="match status" value="1"/>
</dbReference>
<evidence type="ECO:0000256" key="10">
    <source>
        <dbReference type="ARBA" id="ARBA00023125"/>
    </source>
</evidence>